<evidence type="ECO:0000256" key="5">
    <source>
        <dbReference type="ARBA" id="ARBA00022519"/>
    </source>
</evidence>
<evidence type="ECO:0000256" key="4">
    <source>
        <dbReference type="ARBA" id="ARBA00022475"/>
    </source>
</evidence>
<dbReference type="Gene3D" id="3.30.70.1430">
    <property type="entry name" value="Multidrug efflux transporter AcrB pore domain"/>
    <property type="match status" value="2"/>
</dbReference>
<feature type="transmembrane region" description="Helical" evidence="9">
    <location>
        <begin position="922"/>
        <end position="947"/>
    </location>
</feature>
<feature type="transmembrane region" description="Helical" evidence="9">
    <location>
        <begin position="868"/>
        <end position="887"/>
    </location>
</feature>
<dbReference type="NCBIfam" id="NF000282">
    <property type="entry name" value="RND_permease_1"/>
    <property type="match status" value="1"/>
</dbReference>
<feature type="transmembrane region" description="Helical" evidence="9">
    <location>
        <begin position="968"/>
        <end position="987"/>
    </location>
</feature>
<keyword evidence="8 9" id="KW-0472">Membrane</keyword>
<dbReference type="InterPro" id="IPR027463">
    <property type="entry name" value="AcrB_DN_DC_subdom"/>
</dbReference>
<dbReference type="PANTHER" id="PTHR32063">
    <property type="match status" value="1"/>
</dbReference>
<dbReference type="Gene3D" id="3.30.2090.10">
    <property type="entry name" value="Multidrug efflux transporter AcrB TolC docking domain, DN and DC subdomains"/>
    <property type="match status" value="2"/>
</dbReference>
<name>A0A4R2L5J0_9GAMM</name>
<evidence type="ECO:0000313" key="11">
    <source>
        <dbReference type="Proteomes" id="UP000295765"/>
    </source>
</evidence>
<keyword evidence="4" id="KW-1003">Cell membrane</keyword>
<feature type="transmembrane region" description="Helical" evidence="9">
    <location>
        <begin position="471"/>
        <end position="498"/>
    </location>
</feature>
<keyword evidence="7 9" id="KW-1133">Transmembrane helix</keyword>
<dbReference type="FunFam" id="1.20.1640.10:FF:000001">
    <property type="entry name" value="Efflux pump membrane transporter"/>
    <property type="match status" value="1"/>
</dbReference>
<dbReference type="PRINTS" id="PR00702">
    <property type="entry name" value="ACRIFLAVINRP"/>
</dbReference>
<dbReference type="SUPFAM" id="SSF82866">
    <property type="entry name" value="Multidrug efflux transporter AcrB transmembrane domain"/>
    <property type="match status" value="2"/>
</dbReference>
<evidence type="ECO:0000256" key="7">
    <source>
        <dbReference type="ARBA" id="ARBA00022989"/>
    </source>
</evidence>
<evidence type="ECO:0000256" key="2">
    <source>
        <dbReference type="ARBA" id="ARBA00010942"/>
    </source>
</evidence>
<evidence type="ECO:0000256" key="9">
    <source>
        <dbReference type="RuleBase" id="RU364070"/>
    </source>
</evidence>
<evidence type="ECO:0000313" key="10">
    <source>
        <dbReference type="EMBL" id="TCO82654.1"/>
    </source>
</evidence>
<feature type="transmembrane region" description="Helical" evidence="9">
    <location>
        <begin position="894"/>
        <end position="916"/>
    </location>
</feature>
<dbReference type="Proteomes" id="UP000295765">
    <property type="component" value="Unassembled WGS sequence"/>
</dbReference>
<feature type="transmembrane region" description="Helical" evidence="9">
    <location>
        <begin position="534"/>
        <end position="552"/>
    </location>
</feature>
<comment type="caution">
    <text evidence="10">The sequence shown here is derived from an EMBL/GenBank/DDBJ whole genome shotgun (WGS) entry which is preliminary data.</text>
</comment>
<sequence length="1050" mass="112122">MISRFFIDRPVFAAVISIVLTLAGLAAMRVLPIAQFPDITPPLLQISTSYLGATADTVAGTVAAPIEAQVNGVDDQIYMQSAASPNGDLTINVYFNIGVNVDNRLTDLTNRVNLASPQLPSDVRQNGVTIKKSSSNILMVLAIQSDGSRSFDEVANYANINVLDEIKRIPGANQSSLYGLTDYAMRINLRPDRMAELGITVDDVKTAIQQQNAQFAAGKIGQPPTSAPVSMTIPVTAQGRLTEPEQFANIILRSNPDGSSIRISDIGGAELGIRSYDVDGRVDGKSATLIIVYQQPGANALTVADAIKAKMAELSGRFPSGVSYTIPYDTTTFVKLSIEEVVHTFFEALALVVVVVFVFLQNWRATLIPVIAVPVSIVGTFAGMYMLGFSINTLTLFGMVLAIGIVVDDAIVVVENVERNMHEFGLSPKEAAKRAMDEVTGPVIAIVLVLCAVFIPVAFLGGITGQLYKQFAITIAVSVVLSGIVALTLSPALAALLLKPAHGEKHGFFRWFEAGFNKLTGGYAAGAGWLIRRALIGLLLFGGLVFSVGGLFKAIPTSFVPEEDQGYLVAVAILPDGASLDRANAVSDQVEAILRKHPEVAHILTMSGFNTLDSLNKPNAATYFIVLKDWRERTTPETSADAMRLKLLRDFATISDAVVPVFNPPSIPGLGGNAGGFEFWIQNRGSGDALELQKVINEFIAEAAKHPELGPLSSTFRASSQQLYVDLDRDKAQAMNVDVNKVFDLMQGLFGTVYVNDFNKFGRTYRVLLQAQPEYRTRPDDINRVYVRSDTGQMVPLSALVQLRYVSGPDVVSRFNVFPAARLNGAAAAGYSSGQAIATMEAVAAKVLPEGFGFAWAGQAFQEKQAGASSAIAFGFGLVMVFLILAAQYEKWSLPFSVMVAVPFGVFGALLAVLLRGLSNDVYFQIGLVTLIALAAKNAILIVEFAVMKREEGLPVIEAALEAAKLRFRPIVMTSLAFILGCVPLAISTGAGAASRHSIGTGVIGGMIGATVLAIFFVPLAFRLFEGMSEGFGGKKKAAAAALAEETPHA</sequence>
<dbReference type="SUPFAM" id="SSF82693">
    <property type="entry name" value="Multidrug efflux transporter AcrB pore domain, PN1, PN2, PC1 and PC2 subdomains"/>
    <property type="match status" value="4"/>
</dbReference>
<dbReference type="NCBIfam" id="TIGR00915">
    <property type="entry name" value="2A0602"/>
    <property type="match status" value="1"/>
</dbReference>
<dbReference type="RefSeq" id="WP_132539114.1">
    <property type="nucleotide sequence ID" value="NZ_SLWY01000004.1"/>
</dbReference>
<dbReference type="InterPro" id="IPR004764">
    <property type="entry name" value="MdtF-like"/>
</dbReference>
<dbReference type="GO" id="GO:0042910">
    <property type="term" value="F:xenobiotic transmembrane transporter activity"/>
    <property type="evidence" value="ECO:0007669"/>
    <property type="project" value="TreeGrafter"/>
</dbReference>
<dbReference type="SUPFAM" id="SSF82714">
    <property type="entry name" value="Multidrug efflux transporter AcrB TolC docking domain, DN and DC subdomains"/>
    <property type="match status" value="2"/>
</dbReference>
<feature type="transmembrane region" description="Helical" evidence="9">
    <location>
        <begin position="341"/>
        <end position="360"/>
    </location>
</feature>
<dbReference type="OrthoDB" id="9757904at2"/>
<reference evidence="10 11" key="1">
    <citation type="submission" date="2019-03" db="EMBL/GenBank/DDBJ databases">
        <title>Genomic Encyclopedia of Type Strains, Phase IV (KMG-IV): sequencing the most valuable type-strain genomes for metagenomic binning, comparative biology and taxonomic classification.</title>
        <authorList>
            <person name="Goeker M."/>
        </authorList>
    </citation>
    <scope>NUCLEOTIDE SEQUENCE [LARGE SCALE GENOMIC DNA]</scope>
    <source>
        <strain evidence="10 11">DSM 25287</strain>
    </source>
</reference>
<evidence type="ECO:0000256" key="6">
    <source>
        <dbReference type="ARBA" id="ARBA00022692"/>
    </source>
</evidence>
<proteinExistence type="inferred from homology"/>
<feature type="transmembrane region" description="Helical" evidence="9">
    <location>
        <begin position="999"/>
        <end position="1022"/>
    </location>
</feature>
<comment type="similarity">
    <text evidence="2 9">Belongs to the resistance-nodulation-cell division (RND) (TC 2.A.6) family.</text>
</comment>
<dbReference type="GO" id="GO:0009636">
    <property type="term" value="P:response to toxic substance"/>
    <property type="evidence" value="ECO:0007669"/>
    <property type="project" value="UniProtKB-ARBA"/>
</dbReference>
<keyword evidence="6 9" id="KW-0812">Transmembrane</keyword>
<dbReference type="PANTHER" id="PTHR32063:SF76">
    <property type="entry name" value="EFFLUX PUMP MEMBRANE TRANSPORTER"/>
    <property type="match status" value="1"/>
</dbReference>
<dbReference type="Gene3D" id="3.30.70.1440">
    <property type="entry name" value="Multidrug efflux transporter AcrB pore domain"/>
    <property type="match status" value="1"/>
</dbReference>
<comment type="caution">
    <text evidence="9">Lacks conserved residue(s) required for the propagation of feature annotation.</text>
</comment>
<dbReference type="GO" id="GO:0015562">
    <property type="term" value="F:efflux transmembrane transporter activity"/>
    <property type="evidence" value="ECO:0007669"/>
    <property type="project" value="InterPro"/>
</dbReference>
<accession>A0A4R2L5J0</accession>
<protein>
    <recommendedName>
        <fullName evidence="9">Efflux pump membrane transporter</fullName>
    </recommendedName>
</protein>
<dbReference type="Pfam" id="PF00873">
    <property type="entry name" value="ACR_tran"/>
    <property type="match status" value="1"/>
</dbReference>
<dbReference type="InterPro" id="IPR001036">
    <property type="entry name" value="Acrflvin-R"/>
</dbReference>
<evidence type="ECO:0000256" key="8">
    <source>
        <dbReference type="ARBA" id="ARBA00023136"/>
    </source>
</evidence>
<feature type="transmembrane region" description="Helical" evidence="9">
    <location>
        <begin position="443"/>
        <end position="465"/>
    </location>
</feature>
<evidence type="ECO:0000256" key="3">
    <source>
        <dbReference type="ARBA" id="ARBA00022448"/>
    </source>
</evidence>
<dbReference type="AlphaFoldDB" id="A0A4R2L5J0"/>
<organism evidence="10 11">
    <name type="scientific">Plasticicumulans lactativorans</name>
    <dbReference type="NCBI Taxonomy" id="1133106"/>
    <lineage>
        <taxon>Bacteria</taxon>
        <taxon>Pseudomonadati</taxon>
        <taxon>Pseudomonadota</taxon>
        <taxon>Gammaproteobacteria</taxon>
        <taxon>Candidatus Competibacteraceae</taxon>
        <taxon>Plasticicumulans</taxon>
    </lineage>
</organism>
<keyword evidence="11" id="KW-1185">Reference proteome</keyword>
<evidence type="ECO:0000256" key="1">
    <source>
        <dbReference type="ARBA" id="ARBA00004429"/>
    </source>
</evidence>
<feature type="transmembrane region" description="Helical" evidence="9">
    <location>
        <begin position="367"/>
        <end position="388"/>
    </location>
</feature>
<gene>
    <name evidence="10" type="ORF">EV699_10446</name>
</gene>
<dbReference type="GO" id="GO:0005886">
    <property type="term" value="C:plasma membrane"/>
    <property type="evidence" value="ECO:0007669"/>
    <property type="project" value="UniProtKB-SubCell"/>
</dbReference>
<dbReference type="Gene3D" id="3.30.70.1320">
    <property type="entry name" value="Multidrug efflux transporter AcrB pore domain like"/>
    <property type="match status" value="1"/>
</dbReference>
<dbReference type="EMBL" id="SLWY01000004">
    <property type="protein sequence ID" value="TCO82654.1"/>
    <property type="molecule type" value="Genomic_DNA"/>
</dbReference>
<keyword evidence="5 9" id="KW-0997">Cell inner membrane</keyword>
<comment type="subcellular location">
    <subcellularLocation>
        <location evidence="1 9">Cell inner membrane</location>
        <topology evidence="1 9">Multi-pass membrane protein</topology>
    </subcellularLocation>
</comment>
<dbReference type="Gene3D" id="1.20.1640.10">
    <property type="entry name" value="Multidrug efflux transporter AcrB transmembrane domain"/>
    <property type="match status" value="2"/>
</dbReference>
<keyword evidence="3 9" id="KW-0813">Transport</keyword>